<evidence type="ECO:0000256" key="2">
    <source>
        <dbReference type="ARBA" id="ARBA00004370"/>
    </source>
</evidence>
<feature type="domain" description="Histidine kinase" evidence="12">
    <location>
        <begin position="227"/>
        <end position="438"/>
    </location>
</feature>
<dbReference type="InterPro" id="IPR036890">
    <property type="entry name" value="HATPase_C_sf"/>
</dbReference>
<protein>
    <recommendedName>
        <fullName evidence="3">histidine kinase</fullName>
        <ecNumber evidence="3">2.7.13.3</ecNumber>
    </recommendedName>
</protein>
<dbReference type="PANTHER" id="PTHR45436:SF1">
    <property type="entry name" value="SENSOR PROTEIN QSEC"/>
    <property type="match status" value="1"/>
</dbReference>
<evidence type="ECO:0000259" key="13">
    <source>
        <dbReference type="PROSITE" id="PS50885"/>
    </source>
</evidence>
<keyword evidence="4" id="KW-0597">Phosphoprotein</keyword>
<feature type="transmembrane region" description="Helical" evidence="11">
    <location>
        <begin position="12"/>
        <end position="32"/>
    </location>
</feature>
<comment type="caution">
    <text evidence="14">The sequence shown here is derived from an EMBL/GenBank/DDBJ whole genome shotgun (WGS) entry which is preliminary data.</text>
</comment>
<proteinExistence type="predicted"/>
<keyword evidence="9" id="KW-0902">Two-component regulatory system</keyword>
<dbReference type="RefSeq" id="WP_183553062.1">
    <property type="nucleotide sequence ID" value="NZ_JACHBX010000001.1"/>
</dbReference>
<feature type="transmembrane region" description="Helical" evidence="11">
    <location>
        <begin position="142"/>
        <end position="166"/>
    </location>
</feature>
<evidence type="ECO:0000256" key="9">
    <source>
        <dbReference type="ARBA" id="ARBA00023012"/>
    </source>
</evidence>
<dbReference type="EMBL" id="JACHBX010000001">
    <property type="protein sequence ID" value="MBB6133557.1"/>
    <property type="molecule type" value="Genomic_DNA"/>
</dbReference>
<dbReference type="InterPro" id="IPR005467">
    <property type="entry name" value="His_kinase_dom"/>
</dbReference>
<evidence type="ECO:0000256" key="6">
    <source>
        <dbReference type="ARBA" id="ARBA00022692"/>
    </source>
</evidence>
<name>A0A7X0CDN4_9BURK</name>
<gene>
    <name evidence="14" type="ORF">HD842_001668</name>
</gene>
<dbReference type="PRINTS" id="PR00344">
    <property type="entry name" value="BCTRLSENSOR"/>
</dbReference>
<organism evidence="14 15">
    <name type="scientific">Massilia aurea</name>
    <dbReference type="NCBI Taxonomy" id="373040"/>
    <lineage>
        <taxon>Bacteria</taxon>
        <taxon>Pseudomonadati</taxon>
        <taxon>Pseudomonadota</taxon>
        <taxon>Betaproteobacteria</taxon>
        <taxon>Burkholderiales</taxon>
        <taxon>Oxalobacteraceae</taxon>
        <taxon>Telluria group</taxon>
        <taxon>Massilia</taxon>
    </lineage>
</organism>
<dbReference type="Pfam" id="PF02518">
    <property type="entry name" value="HATPase_c"/>
    <property type="match status" value="1"/>
</dbReference>
<dbReference type="InterPro" id="IPR013727">
    <property type="entry name" value="2CSK_N"/>
</dbReference>
<dbReference type="InterPro" id="IPR050428">
    <property type="entry name" value="TCS_sensor_his_kinase"/>
</dbReference>
<dbReference type="Gene3D" id="3.30.565.10">
    <property type="entry name" value="Histidine kinase-like ATPase, C-terminal domain"/>
    <property type="match status" value="1"/>
</dbReference>
<dbReference type="InterPro" id="IPR003594">
    <property type="entry name" value="HATPase_dom"/>
</dbReference>
<dbReference type="InterPro" id="IPR003661">
    <property type="entry name" value="HisK_dim/P_dom"/>
</dbReference>
<evidence type="ECO:0000256" key="4">
    <source>
        <dbReference type="ARBA" id="ARBA00022553"/>
    </source>
</evidence>
<evidence type="ECO:0000256" key="3">
    <source>
        <dbReference type="ARBA" id="ARBA00012438"/>
    </source>
</evidence>
<dbReference type="SUPFAM" id="SSF55874">
    <property type="entry name" value="ATPase domain of HSP90 chaperone/DNA topoisomerase II/histidine kinase"/>
    <property type="match status" value="1"/>
</dbReference>
<dbReference type="AlphaFoldDB" id="A0A7X0CDN4"/>
<dbReference type="PROSITE" id="PS50885">
    <property type="entry name" value="HAMP"/>
    <property type="match status" value="1"/>
</dbReference>
<dbReference type="Gene3D" id="1.10.287.130">
    <property type="match status" value="1"/>
</dbReference>
<dbReference type="GO" id="GO:0005886">
    <property type="term" value="C:plasma membrane"/>
    <property type="evidence" value="ECO:0007669"/>
    <property type="project" value="TreeGrafter"/>
</dbReference>
<dbReference type="SUPFAM" id="SSF47384">
    <property type="entry name" value="Homodimeric domain of signal transducing histidine kinase"/>
    <property type="match status" value="1"/>
</dbReference>
<accession>A0A7X0CDN4</accession>
<dbReference type="SMART" id="SM00387">
    <property type="entry name" value="HATPase_c"/>
    <property type="match status" value="1"/>
</dbReference>
<reference evidence="14 15" key="1">
    <citation type="submission" date="2020-08" db="EMBL/GenBank/DDBJ databases">
        <title>The Agave Microbiome: Exploring the role of microbial communities in plant adaptations to desert environments.</title>
        <authorList>
            <person name="Partida-Martinez L.P."/>
        </authorList>
    </citation>
    <scope>NUCLEOTIDE SEQUENCE [LARGE SCALE GENOMIC DNA]</scope>
    <source>
        <strain evidence="14 15">AT3.2</strain>
    </source>
</reference>
<dbReference type="GO" id="GO:0000155">
    <property type="term" value="F:phosphorelay sensor kinase activity"/>
    <property type="evidence" value="ECO:0007669"/>
    <property type="project" value="InterPro"/>
</dbReference>
<sequence length="441" mass="46057">MNSIRLRLLKWLLGPILLVNLVLAALVAGLAWTPAQVAFDAGLMDTATALAGRVAAGGAASLPPVAPAATGERAWFAVRDVQGRHLEGSKAFPALRPGAPAYDADVDGEPVRVVALAVATPTGIRHVGVARTLRQRLDVRAAIVRSLVVLVSLGTLTLVGVVWLSVGNGLRPLARIRAELARRGPGDLAPIPADGVPYEIAPVVSGFNDLLDKVEAGARAQRDFLADMAHQLRTPLAGVQLQLEWLHARHAQDADTVASLAMMGLANERMIRQVNQLLALARAREGRPGEHAGPLDLALLVQESIQFFVDKAARKGIDLGFELAPAPVTGDAFQLRDLIDNLVDNALRYTPDGGQVTVGCGVDGGVTQFSVIDSGPGIPAARRAAVFERFVRLDDKATGSGLGLAIVRDIARAHGADVAIGDAAGGGTHVVVRFGASKSTG</sequence>
<evidence type="ECO:0000313" key="14">
    <source>
        <dbReference type="EMBL" id="MBB6133557.1"/>
    </source>
</evidence>
<evidence type="ECO:0000256" key="10">
    <source>
        <dbReference type="ARBA" id="ARBA00023136"/>
    </source>
</evidence>
<dbReference type="Proteomes" id="UP000540787">
    <property type="component" value="Unassembled WGS sequence"/>
</dbReference>
<dbReference type="PANTHER" id="PTHR45436">
    <property type="entry name" value="SENSOR HISTIDINE KINASE YKOH"/>
    <property type="match status" value="1"/>
</dbReference>
<dbReference type="EC" id="2.7.13.3" evidence="3"/>
<keyword evidence="15" id="KW-1185">Reference proteome</keyword>
<dbReference type="InterPro" id="IPR003660">
    <property type="entry name" value="HAMP_dom"/>
</dbReference>
<comment type="catalytic activity">
    <reaction evidence="1">
        <text>ATP + protein L-histidine = ADP + protein N-phospho-L-histidine.</text>
        <dbReference type="EC" id="2.7.13.3"/>
    </reaction>
</comment>
<dbReference type="InterPro" id="IPR036097">
    <property type="entry name" value="HisK_dim/P_sf"/>
</dbReference>
<dbReference type="Pfam" id="PF08521">
    <property type="entry name" value="2CSK_N"/>
    <property type="match status" value="1"/>
</dbReference>
<evidence type="ECO:0000259" key="12">
    <source>
        <dbReference type="PROSITE" id="PS50109"/>
    </source>
</evidence>
<evidence type="ECO:0000256" key="11">
    <source>
        <dbReference type="SAM" id="Phobius"/>
    </source>
</evidence>
<dbReference type="CDD" id="cd00075">
    <property type="entry name" value="HATPase"/>
    <property type="match status" value="1"/>
</dbReference>
<evidence type="ECO:0000256" key="5">
    <source>
        <dbReference type="ARBA" id="ARBA00022679"/>
    </source>
</evidence>
<keyword evidence="6 11" id="KW-0812">Transmembrane</keyword>
<dbReference type="Pfam" id="PF00512">
    <property type="entry name" value="HisKA"/>
    <property type="match status" value="1"/>
</dbReference>
<evidence type="ECO:0000313" key="15">
    <source>
        <dbReference type="Proteomes" id="UP000540787"/>
    </source>
</evidence>
<evidence type="ECO:0000256" key="1">
    <source>
        <dbReference type="ARBA" id="ARBA00000085"/>
    </source>
</evidence>
<dbReference type="PROSITE" id="PS50109">
    <property type="entry name" value="HIS_KIN"/>
    <property type="match status" value="1"/>
</dbReference>
<keyword evidence="5 14" id="KW-0808">Transferase</keyword>
<keyword evidence="8 11" id="KW-1133">Transmembrane helix</keyword>
<dbReference type="CDD" id="cd00082">
    <property type="entry name" value="HisKA"/>
    <property type="match status" value="1"/>
</dbReference>
<dbReference type="SMART" id="SM00388">
    <property type="entry name" value="HisKA"/>
    <property type="match status" value="1"/>
</dbReference>
<feature type="domain" description="HAMP" evidence="13">
    <location>
        <begin position="167"/>
        <end position="219"/>
    </location>
</feature>
<evidence type="ECO:0000256" key="8">
    <source>
        <dbReference type="ARBA" id="ARBA00022989"/>
    </source>
</evidence>
<keyword evidence="10 11" id="KW-0472">Membrane</keyword>
<keyword evidence="7 14" id="KW-0418">Kinase</keyword>
<comment type="subcellular location">
    <subcellularLocation>
        <location evidence="2">Membrane</location>
    </subcellularLocation>
</comment>
<evidence type="ECO:0000256" key="7">
    <source>
        <dbReference type="ARBA" id="ARBA00022777"/>
    </source>
</evidence>
<dbReference type="InterPro" id="IPR004358">
    <property type="entry name" value="Sig_transdc_His_kin-like_C"/>
</dbReference>